<sequence>MGIKVIKGGLLTTVQDLGRKGYRKDGIIVSGAMDTLALEIGNLLLGNDAAEAGLECTLLGPKLLFETDQLVAITGGNLSPMVDDKPVKMWRPVFIPGGAVLSFGSAVAGCRSYLTVSGGFDLPKVLGSYSTYLKAGFGGYKGRALKNEDELSFKKAYEPKGGVFNWSVGLQLYPEFNDNEIRVMKGPEYELFTGQSIAALFNEYYMITKEADRMGYRLEGAALLLTEPKEMLSSAVTFGTIQVTSNGAAILLMADHQTTGGYPRILQVITADLTKLAQMRSGQQIRFKLVTLAEARQAMLHTEMQLKQLKQTITLKQI</sequence>
<dbReference type="GO" id="GO:0005524">
    <property type="term" value="F:ATP binding"/>
    <property type="evidence" value="ECO:0007669"/>
    <property type="project" value="UniProtKB-KW"/>
</dbReference>
<feature type="domain" description="Carboxyltransferase" evidence="4">
    <location>
        <begin position="24"/>
        <end position="305"/>
    </location>
</feature>
<evidence type="ECO:0000256" key="3">
    <source>
        <dbReference type="ARBA" id="ARBA00022840"/>
    </source>
</evidence>
<comment type="caution">
    <text evidence="5">The sequence shown here is derived from an EMBL/GenBank/DDBJ whole genome shotgun (WGS) entry which is preliminary data.</text>
</comment>
<dbReference type="Gene3D" id="2.40.100.10">
    <property type="entry name" value="Cyclophilin-like"/>
    <property type="match status" value="1"/>
</dbReference>
<dbReference type="SMART" id="SM00797">
    <property type="entry name" value="AHS2"/>
    <property type="match status" value="1"/>
</dbReference>
<evidence type="ECO:0000259" key="4">
    <source>
        <dbReference type="SMART" id="SM00797"/>
    </source>
</evidence>
<name>A0A4U1GB29_9SPHI</name>
<dbReference type="PANTHER" id="PTHR43309:SF5">
    <property type="entry name" value="5-OXOPROLINASE SUBUNIT C"/>
    <property type="match status" value="1"/>
</dbReference>
<keyword evidence="5" id="KW-0808">Transferase</keyword>
<gene>
    <name evidence="5" type="ORF">FBD94_14420</name>
</gene>
<evidence type="ECO:0000313" key="5">
    <source>
        <dbReference type="EMBL" id="TKC60109.1"/>
    </source>
</evidence>
<dbReference type="NCBIfam" id="TIGR00724">
    <property type="entry name" value="urea_amlyse_rel"/>
    <property type="match status" value="1"/>
</dbReference>
<dbReference type="PANTHER" id="PTHR43309">
    <property type="entry name" value="5-OXOPROLINASE SUBUNIT C"/>
    <property type="match status" value="1"/>
</dbReference>
<dbReference type="GO" id="GO:0016787">
    <property type="term" value="F:hydrolase activity"/>
    <property type="evidence" value="ECO:0007669"/>
    <property type="project" value="UniProtKB-KW"/>
</dbReference>
<accession>A0A4U1GB29</accession>
<dbReference type="Pfam" id="PF02626">
    <property type="entry name" value="CT_A_B"/>
    <property type="match status" value="1"/>
</dbReference>
<proteinExistence type="predicted"/>
<dbReference type="InterPro" id="IPR003778">
    <property type="entry name" value="CT_A_B"/>
</dbReference>
<evidence type="ECO:0000256" key="1">
    <source>
        <dbReference type="ARBA" id="ARBA00022741"/>
    </source>
</evidence>
<reference evidence="5 6" key="1">
    <citation type="submission" date="2019-04" db="EMBL/GenBank/DDBJ databases">
        <title>Pedobacter sp. RP-1-16 sp. nov., isolated from Arctic soil.</title>
        <authorList>
            <person name="Dahal R.H."/>
            <person name="Kim D.-U."/>
        </authorList>
    </citation>
    <scope>NUCLEOTIDE SEQUENCE [LARGE SCALE GENOMIC DNA]</scope>
    <source>
        <strain evidence="5 6">RP-1-16</strain>
    </source>
</reference>
<organism evidence="5 6">
    <name type="scientific">Pedobacter hiemivivus</name>
    <dbReference type="NCBI Taxonomy" id="2530454"/>
    <lineage>
        <taxon>Bacteria</taxon>
        <taxon>Pseudomonadati</taxon>
        <taxon>Bacteroidota</taxon>
        <taxon>Sphingobacteriia</taxon>
        <taxon>Sphingobacteriales</taxon>
        <taxon>Sphingobacteriaceae</taxon>
        <taxon>Pedobacter</taxon>
    </lineage>
</organism>
<keyword evidence="3" id="KW-0067">ATP-binding</keyword>
<evidence type="ECO:0000313" key="6">
    <source>
        <dbReference type="Proteomes" id="UP000309594"/>
    </source>
</evidence>
<dbReference type="GO" id="GO:0016740">
    <property type="term" value="F:transferase activity"/>
    <property type="evidence" value="ECO:0007669"/>
    <property type="project" value="UniProtKB-KW"/>
</dbReference>
<dbReference type="AlphaFoldDB" id="A0A4U1GB29"/>
<dbReference type="InterPro" id="IPR052708">
    <property type="entry name" value="PxpC"/>
</dbReference>
<dbReference type="RefSeq" id="WP_136880689.1">
    <property type="nucleotide sequence ID" value="NZ_SWDX01000005.1"/>
</dbReference>
<dbReference type="Proteomes" id="UP000309594">
    <property type="component" value="Unassembled WGS sequence"/>
</dbReference>
<dbReference type="EMBL" id="SWDX01000005">
    <property type="protein sequence ID" value="TKC60109.1"/>
    <property type="molecule type" value="Genomic_DNA"/>
</dbReference>
<evidence type="ECO:0000256" key="2">
    <source>
        <dbReference type="ARBA" id="ARBA00022801"/>
    </source>
</evidence>
<dbReference type="InterPro" id="IPR029000">
    <property type="entry name" value="Cyclophilin-like_dom_sf"/>
</dbReference>
<keyword evidence="2" id="KW-0378">Hydrolase</keyword>
<protein>
    <submittedName>
        <fullName evidence="5">Biotin-dependent carboxyltransferase family protein</fullName>
    </submittedName>
</protein>
<keyword evidence="1" id="KW-0547">Nucleotide-binding</keyword>
<dbReference type="SUPFAM" id="SSF50891">
    <property type="entry name" value="Cyclophilin-like"/>
    <property type="match status" value="1"/>
</dbReference>